<keyword evidence="3" id="KW-0408">Iron</keyword>
<dbReference type="PANTHER" id="PTHR10849">
    <property type="entry name" value="NADH DEHYDROGENASE UBIQUINONE IRON-SULFUR PROTEIN 8, MITOCHONDRIAL"/>
    <property type="match status" value="1"/>
</dbReference>
<keyword evidence="4" id="KW-0411">Iron-sulfur</keyword>
<evidence type="ECO:0000313" key="7">
    <source>
        <dbReference type="Proteomes" id="UP000183815"/>
    </source>
</evidence>
<reference evidence="6 7" key="1">
    <citation type="submission" date="2016-08" db="EMBL/GenBank/DDBJ databases">
        <title>New Insights into Marine Group III Euryarchaeota, from dark to light.</title>
        <authorList>
            <person name="Haro-Moreno J.M."/>
            <person name="Rodriguez-Valera F."/>
            <person name="Lopez-Garcia P."/>
            <person name="Moreira D."/>
            <person name="Martin-Cuadrado A.B."/>
        </authorList>
    </citation>
    <scope>NUCLEOTIDE SEQUENCE [LARGE SCALE GENOMIC DNA]</scope>
    <source>
        <strain evidence="6">CG-Bathy1</strain>
    </source>
</reference>
<feature type="domain" description="4Fe-4S ferredoxin-type" evidence="5">
    <location>
        <begin position="171"/>
        <end position="200"/>
    </location>
</feature>
<evidence type="ECO:0000256" key="3">
    <source>
        <dbReference type="ARBA" id="ARBA00023004"/>
    </source>
</evidence>
<dbReference type="Proteomes" id="UP000183815">
    <property type="component" value="Unassembled WGS sequence"/>
</dbReference>
<dbReference type="CDD" id="cd10549">
    <property type="entry name" value="MtMvhB_like"/>
    <property type="match status" value="1"/>
</dbReference>
<dbReference type="GO" id="GO:0046872">
    <property type="term" value="F:metal ion binding"/>
    <property type="evidence" value="ECO:0007669"/>
    <property type="project" value="UniProtKB-KW"/>
</dbReference>
<evidence type="ECO:0000313" key="6">
    <source>
        <dbReference type="EMBL" id="OIR15209.1"/>
    </source>
</evidence>
<evidence type="ECO:0000259" key="5">
    <source>
        <dbReference type="PROSITE" id="PS51379"/>
    </source>
</evidence>
<evidence type="ECO:0000256" key="1">
    <source>
        <dbReference type="ARBA" id="ARBA00022485"/>
    </source>
</evidence>
<dbReference type="InterPro" id="IPR017896">
    <property type="entry name" value="4Fe4S_Fe-S-bd"/>
</dbReference>
<dbReference type="Gene3D" id="3.30.70.20">
    <property type="match status" value="1"/>
</dbReference>
<dbReference type="EMBL" id="MIYU01000017">
    <property type="protein sequence ID" value="OIR15209.1"/>
    <property type="molecule type" value="Genomic_DNA"/>
</dbReference>
<proteinExistence type="predicted"/>
<name>A0A1J5T2U7_9ARCH</name>
<dbReference type="PROSITE" id="PS00198">
    <property type="entry name" value="4FE4S_FER_1"/>
    <property type="match status" value="3"/>
</dbReference>
<comment type="caution">
    <text evidence="6">The sequence shown here is derived from an EMBL/GenBank/DDBJ whole genome shotgun (WGS) entry which is preliminary data.</text>
</comment>
<dbReference type="PROSITE" id="PS51379">
    <property type="entry name" value="4FE4S_FER_2"/>
    <property type="match status" value="4"/>
</dbReference>
<protein>
    <recommendedName>
        <fullName evidence="5">4Fe-4S ferredoxin-type domain-containing protein</fullName>
    </recommendedName>
</protein>
<dbReference type="GO" id="GO:0016020">
    <property type="term" value="C:membrane"/>
    <property type="evidence" value="ECO:0007669"/>
    <property type="project" value="InterPro"/>
</dbReference>
<feature type="domain" description="4Fe-4S ferredoxin-type" evidence="5">
    <location>
        <begin position="106"/>
        <end position="135"/>
    </location>
</feature>
<keyword evidence="1" id="KW-0004">4Fe-4S</keyword>
<dbReference type="InterPro" id="IPR010226">
    <property type="entry name" value="NADH_quinone_OxRdtase_chainI"/>
</dbReference>
<feature type="domain" description="4Fe-4S ferredoxin-type" evidence="5">
    <location>
        <begin position="53"/>
        <end position="82"/>
    </location>
</feature>
<dbReference type="GO" id="GO:0051539">
    <property type="term" value="F:4 iron, 4 sulfur cluster binding"/>
    <property type="evidence" value="ECO:0007669"/>
    <property type="project" value="UniProtKB-KW"/>
</dbReference>
<keyword evidence="2" id="KW-0479">Metal-binding</keyword>
<dbReference type="GO" id="GO:0016651">
    <property type="term" value="F:oxidoreductase activity, acting on NAD(P)H"/>
    <property type="evidence" value="ECO:0007669"/>
    <property type="project" value="InterPro"/>
</dbReference>
<organism evidence="6 7">
    <name type="scientific">Marine Group III euryarchaeote CG-Bathy1</name>
    <dbReference type="NCBI Taxonomy" id="1889001"/>
    <lineage>
        <taxon>Archaea</taxon>
        <taxon>Methanobacteriati</taxon>
        <taxon>Thermoplasmatota</taxon>
        <taxon>Thermoplasmata</taxon>
        <taxon>Candidatus Thermoprofundales</taxon>
    </lineage>
</organism>
<gene>
    <name evidence="6" type="ORF">BEU04_02505</name>
</gene>
<dbReference type="SUPFAM" id="SSF54862">
    <property type="entry name" value="4Fe-4S ferredoxins"/>
    <property type="match status" value="2"/>
</dbReference>
<dbReference type="Pfam" id="PF12838">
    <property type="entry name" value="Fer4_7"/>
    <property type="match status" value="2"/>
</dbReference>
<evidence type="ECO:0000256" key="4">
    <source>
        <dbReference type="ARBA" id="ARBA00023014"/>
    </source>
</evidence>
<dbReference type="Gene3D" id="3.30.70.3270">
    <property type="match status" value="1"/>
</dbReference>
<sequence length="263" mass="29162">MGASRKTPTPSLIDLYIKPFTVTIKQFLRATFGKPQTVLYPLEKRELPATYRGMNAVIWDLCIGCGICAEVCPNRCLKMKPENLTEEEQAKAWYGSHLSKRKSTPERPAINFGHCMFCGFCEDYCPTGAMTMTDFYEMADTTREGLVYPARSLKVDLDEVPQLPLTNYTMESPALDTEVCIGCSKCVDNCPTNCIIMDDGPITKTLKSGKERNVPVPYFDYTICIGCSTCVKVCPVDCLHMEPIANTATSGLIEQLEGVAKAE</sequence>
<evidence type="ECO:0000256" key="2">
    <source>
        <dbReference type="ARBA" id="ARBA00022723"/>
    </source>
</evidence>
<feature type="domain" description="4Fe-4S ferredoxin-type" evidence="5">
    <location>
        <begin position="215"/>
        <end position="244"/>
    </location>
</feature>
<dbReference type="InterPro" id="IPR017900">
    <property type="entry name" value="4Fe4S_Fe_S_CS"/>
</dbReference>
<dbReference type="AlphaFoldDB" id="A0A1J5T2U7"/>
<accession>A0A1J5T2U7</accession>